<dbReference type="Pfam" id="PF00581">
    <property type="entry name" value="Rhodanese"/>
    <property type="match status" value="1"/>
</dbReference>
<dbReference type="AlphaFoldDB" id="A0A401U9I6"/>
<dbReference type="SMART" id="SM00450">
    <property type="entry name" value="RHOD"/>
    <property type="match status" value="1"/>
</dbReference>
<dbReference type="PANTHER" id="PTHR43031">
    <property type="entry name" value="FAD-DEPENDENT OXIDOREDUCTASE"/>
    <property type="match status" value="1"/>
</dbReference>
<evidence type="ECO:0000259" key="1">
    <source>
        <dbReference type="PROSITE" id="PS50206"/>
    </source>
</evidence>
<comment type="caution">
    <text evidence="2">The sequence shown here is derived from an EMBL/GenBank/DDBJ whole genome shotgun (WGS) entry which is preliminary data.</text>
</comment>
<dbReference type="SUPFAM" id="SSF52821">
    <property type="entry name" value="Rhodanese/Cell cycle control phosphatase"/>
    <property type="match status" value="1"/>
</dbReference>
<evidence type="ECO:0000313" key="2">
    <source>
        <dbReference type="EMBL" id="GCC51540.1"/>
    </source>
</evidence>
<dbReference type="PROSITE" id="PS50206">
    <property type="entry name" value="RHODANESE_3"/>
    <property type="match status" value="1"/>
</dbReference>
<keyword evidence="3" id="KW-1185">Reference proteome</keyword>
<dbReference type="InterPro" id="IPR050229">
    <property type="entry name" value="GlpE_sulfurtransferase"/>
</dbReference>
<dbReference type="CDD" id="cd00158">
    <property type="entry name" value="RHOD"/>
    <property type="match status" value="1"/>
</dbReference>
<dbReference type="InterPro" id="IPR001763">
    <property type="entry name" value="Rhodanese-like_dom"/>
</dbReference>
<name>A0A401U9I6_9BACT</name>
<feature type="domain" description="Rhodanese" evidence="1">
    <location>
        <begin position="15"/>
        <end position="104"/>
    </location>
</feature>
<evidence type="ECO:0000313" key="3">
    <source>
        <dbReference type="Proteomes" id="UP000288227"/>
    </source>
</evidence>
<reference evidence="2 3" key="1">
    <citation type="submission" date="2018-11" db="EMBL/GenBank/DDBJ databases">
        <title>Chryseotalea sanarue gen. nov., sp., nov., a member of the family Cytophagaceae, isolated from a brackish lake in Hamamatsu Japan.</title>
        <authorList>
            <person name="Maejima Y."/>
            <person name="Iino T."/>
            <person name="Muraguchi Y."/>
            <person name="Fukuda K."/>
            <person name="Ohkuma M."/>
            <person name="Moriuchi R."/>
            <person name="Dohra H."/>
            <person name="Kimbara K."/>
            <person name="Shintani M."/>
        </authorList>
    </citation>
    <scope>NUCLEOTIDE SEQUENCE [LARGE SCALE GENOMIC DNA]</scope>
    <source>
        <strain evidence="2 3">Ys</strain>
    </source>
</reference>
<sequence length="104" mass="11794">MFQNVDNKQFKELFKKANTLVLDVRTPKEVAEGHIPQANLFLDINGAFFESELVKLDKSKNYLVYCRSGARSARACKIMEDKGFKGELYNLAMGITGWDGDVKK</sequence>
<dbReference type="EMBL" id="BHXQ01000003">
    <property type="protein sequence ID" value="GCC51540.1"/>
    <property type="molecule type" value="Genomic_DNA"/>
</dbReference>
<accession>A0A401U9I6</accession>
<proteinExistence type="predicted"/>
<dbReference type="InterPro" id="IPR036873">
    <property type="entry name" value="Rhodanese-like_dom_sf"/>
</dbReference>
<dbReference type="Gene3D" id="3.40.250.10">
    <property type="entry name" value="Rhodanese-like domain"/>
    <property type="match status" value="1"/>
</dbReference>
<protein>
    <submittedName>
        <fullName evidence="2">Rhodanese-like domain-containing protein</fullName>
    </submittedName>
</protein>
<dbReference type="Proteomes" id="UP000288227">
    <property type="component" value="Unassembled WGS sequence"/>
</dbReference>
<organism evidence="2 3">
    <name type="scientific">Chryseotalea sanaruensis</name>
    <dbReference type="NCBI Taxonomy" id="2482724"/>
    <lineage>
        <taxon>Bacteria</taxon>
        <taxon>Pseudomonadati</taxon>
        <taxon>Bacteroidota</taxon>
        <taxon>Cytophagia</taxon>
        <taxon>Cytophagales</taxon>
        <taxon>Chryseotaleaceae</taxon>
        <taxon>Chryseotalea</taxon>
    </lineage>
</organism>
<dbReference type="RefSeq" id="WP_127122198.1">
    <property type="nucleotide sequence ID" value="NZ_BHXQ01000003.1"/>
</dbReference>
<gene>
    <name evidence="2" type="ORF">SanaruYs_17650</name>
</gene>
<dbReference type="OrthoDB" id="9808735at2"/>
<dbReference type="PANTHER" id="PTHR43031:SF1">
    <property type="entry name" value="PYRIDINE NUCLEOTIDE-DISULPHIDE OXIDOREDUCTASE"/>
    <property type="match status" value="1"/>
</dbReference>